<evidence type="ECO:0000313" key="3">
    <source>
        <dbReference type="Proteomes" id="UP001174909"/>
    </source>
</evidence>
<feature type="domain" description="Rhodanese" evidence="1">
    <location>
        <begin position="266"/>
        <end position="356"/>
    </location>
</feature>
<dbReference type="SMART" id="SM00450">
    <property type="entry name" value="RHOD"/>
    <property type="match status" value="4"/>
</dbReference>
<dbReference type="GO" id="GO:0004792">
    <property type="term" value="F:thiosulfate-cyanide sulfurtransferase activity"/>
    <property type="evidence" value="ECO:0007669"/>
    <property type="project" value="InterPro"/>
</dbReference>
<feature type="domain" description="Rhodanese" evidence="1">
    <location>
        <begin position="127"/>
        <end position="219"/>
    </location>
</feature>
<name>A0AA35TJY8_GEOBA</name>
<feature type="domain" description="Rhodanese" evidence="1">
    <location>
        <begin position="383"/>
        <end position="473"/>
    </location>
</feature>
<dbReference type="InterPro" id="IPR001307">
    <property type="entry name" value="Thiosulphate_STrfase_CS"/>
</dbReference>
<reference evidence="2" key="1">
    <citation type="submission" date="2023-03" db="EMBL/GenBank/DDBJ databases">
        <authorList>
            <person name="Steffen K."/>
            <person name="Cardenas P."/>
        </authorList>
    </citation>
    <scope>NUCLEOTIDE SEQUENCE</scope>
</reference>
<dbReference type="PANTHER" id="PTHR44086">
    <property type="entry name" value="THIOSULFATE SULFURTRANSFERASE RDL2, MITOCHONDRIAL-RELATED"/>
    <property type="match status" value="1"/>
</dbReference>
<dbReference type="PROSITE" id="PS00380">
    <property type="entry name" value="RHODANESE_1"/>
    <property type="match status" value="1"/>
</dbReference>
<keyword evidence="3" id="KW-1185">Reference proteome</keyword>
<sequence length="513" mass="55327">MLQGDSPFALIDVREAGEFNNAHIPGASLISRRDLEAQIAAAVPHAATPVVLCDDDARRATFAAATLGRLGYSYVSVLDGGINLWVTQEYPTEWGVNVPSKDFGEKVEVVHHVPEIDAVELRERIDRGDELVILDTRTPEEYQRLCIPGGRSVPGAELALRITDITKDLSDDATVVINCAGRTRSIIGTRVLQRMGLPNVVGLKNGTAGWSLAGYSLESGADRLELPSVSEDGIAAAEAYADRLAEEDGVRYLDADGLQELMARRSDETVYLVDVRTSEEYAAGHIPGFRWFAGGQAVQRSDEVAVVKNCPIVFCCDGRARAAITASWYRQIGHKDVYAVHGGTGEWQRAGHSLDQGHSQMQPLGLDEAQSKVRVLSASEMPSASEAAIIFVGTSQQFAEAHVPGSRWVPRGWLETQVADFAHDKSAPVAVTCVDGVASTFAGATLADEGYADVAVLEGGMRAWRQAGHGIEQGLTGVMSTPADVVPAGTDRGYADMMNYLRWEEELGRKYES</sequence>
<dbReference type="Gene3D" id="3.40.250.10">
    <property type="entry name" value="Rhodanese-like domain"/>
    <property type="match status" value="4"/>
</dbReference>
<feature type="domain" description="Rhodanese" evidence="1">
    <location>
        <begin position="4"/>
        <end position="94"/>
    </location>
</feature>
<dbReference type="InterPro" id="IPR036873">
    <property type="entry name" value="Rhodanese-like_dom_sf"/>
</dbReference>
<dbReference type="SUPFAM" id="SSF52821">
    <property type="entry name" value="Rhodanese/Cell cycle control phosphatase"/>
    <property type="match status" value="4"/>
</dbReference>
<dbReference type="EMBL" id="CASHTH010003785">
    <property type="protein sequence ID" value="CAI8049307.1"/>
    <property type="molecule type" value="Genomic_DNA"/>
</dbReference>
<proteinExistence type="predicted"/>
<gene>
    <name evidence="2" type="ORF">GBAR_LOCUS27141</name>
</gene>
<evidence type="ECO:0000313" key="2">
    <source>
        <dbReference type="EMBL" id="CAI8049307.1"/>
    </source>
</evidence>
<dbReference type="PROSITE" id="PS50206">
    <property type="entry name" value="RHODANESE_3"/>
    <property type="match status" value="4"/>
</dbReference>
<dbReference type="CDD" id="cd00158">
    <property type="entry name" value="RHOD"/>
    <property type="match status" value="1"/>
</dbReference>
<organism evidence="2 3">
    <name type="scientific">Geodia barretti</name>
    <name type="common">Barrett's horny sponge</name>
    <dbReference type="NCBI Taxonomy" id="519541"/>
    <lineage>
        <taxon>Eukaryota</taxon>
        <taxon>Metazoa</taxon>
        <taxon>Porifera</taxon>
        <taxon>Demospongiae</taxon>
        <taxon>Heteroscleromorpha</taxon>
        <taxon>Tetractinellida</taxon>
        <taxon>Astrophorina</taxon>
        <taxon>Geodiidae</taxon>
        <taxon>Geodia</taxon>
    </lineage>
</organism>
<dbReference type="PANTHER" id="PTHR44086:SF10">
    <property type="entry name" value="THIOSULFATE SULFURTRANSFERASE_RHODANESE-LIKE DOMAIN-CONTAINING PROTEIN 3"/>
    <property type="match status" value="1"/>
</dbReference>
<dbReference type="AlphaFoldDB" id="A0AA35TJY8"/>
<comment type="caution">
    <text evidence="2">The sequence shown here is derived from an EMBL/GenBank/DDBJ whole genome shotgun (WGS) entry which is preliminary data.</text>
</comment>
<accession>A0AA35TJY8</accession>
<evidence type="ECO:0000259" key="1">
    <source>
        <dbReference type="PROSITE" id="PS50206"/>
    </source>
</evidence>
<dbReference type="Proteomes" id="UP001174909">
    <property type="component" value="Unassembled WGS sequence"/>
</dbReference>
<protein>
    <submittedName>
        <fullName evidence="2">Sulfur carrier protein YrkF</fullName>
    </submittedName>
</protein>
<dbReference type="Pfam" id="PF00581">
    <property type="entry name" value="Rhodanese"/>
    <property type="match status" value="4"/>
</dbReference>
<dbReference type="InterPro" id="IPR001763">
    <property type="entry name" value="Rhodanese-like_dom"/>
</dbReference>